<proteinExistence type="predicted"/>
<keyword evidence="2" id="KW-1185">Reference proteome</keyword>
<dbReference type="SUPFAM" id="SSF50494">
    <property type="entry name" value="Trypsin-like serine proteases"/>
    <property type="match status" value="1"/>
</dbReference>
<dbReference type="InterPro" id="IPR043504">
    <property type="entry name" value="Peptidase_S1_PA_chymotrypsin"/>
</dbReference>
<dbReference type="InterPro" id="IPR009003">
    <property type="entry name" value="Peptidase_S1_PA"/>
</dbReference>
<evidence type="ECO:0008006" key="3">
    <source>
        <dbReference type="Google" id="ProtNLM"/>
    </source>
</evidence>
<dbReference type="EMBL" id="OC855156">
    <property type="protein sequence ID" value="CAD7621362.1"/>
    <property type="molecule type" value="Genomic_DNA"/>
</dbReference>
<evidence type="ECO:0000313" key="1">
    <source>
        <dbReference type="EMBL" id="CAD7621362.1"/>
    </source>
</evidence>
<name>A0A7R9PUN9_9ACAR</name>
<organism evidence="1">
    <name type="scientific">Medioppia subpectinata</name>
    <dbReference type="NCBI Taxonomy" id="1979941"/>
    <lineage>
        <taxon>Eukaryota</taxon>
        <taxon>Metazoa</taxon>
        <taxon>Ecdysozoa</taxon>
        <taxon>Arthropoda</taxon>
        <taxon>Chelicerata</taxon>
        <taxon>Arachnida</taxon>
        <taxon>Acari</taxon>
        <taxon>Acariformes</taxon>
        <taxon>Sarcoptiformes</taxon>
        <taxon>Oribatida</taxon>
        <taxon>Brachypylina</taxon>
        <taxon>Oppioidea</taxon>
        <taxon>Oppiidae</taxon>
        <taxon>Medioppia</taxon>
    </lineage>
</organism>
<dbReference type="AlphaFoldDB" id="A0A7R9PUN9"/>
<dbReference type="Gene3D" id="2.40.10.10">
    <property type="entry name" value="Trypsin-like serine proteases"/>
    <property type="match status" value="1"/>
</dbReference>
<dbReference type="EMBL" id="CAJPIZ010000581">
    <property type="protein sequence ID" value="CAG2101792.1"/>
    <property type="molecule type" value="Genomic_DNA"/>
</dbReference>
<sequence length="150" mass="16881">MVNKHIICGSVVYSMVGAPQLESCPGTCRATCTITIYPAILNLTNPGHGYQPKRFILHPGFEINKTNSDDMALIELNTALDFTAPKGSHYRRVNSVCLPKADIYNTNNEYALVAGFGAMNITKHLADWLQMGWIKIWKKLDKHFDDYVLY</sequence>
<accession>A0A7R9PUN9</accession>
<reference evidence="1" key="1">
    <citation type="submission" date="2020-11" db="EMBL/GenBank/DDBJ databases">
        <authorList>
            <person name="Tran Van P."/>
        </authorList>
    </citation>
    <scope>NUCLEOTIDE SEQUENCE</scope>
</reference>
<evidence type="ECO:0000313" key="2">
    <source>
        <dbReference type="Proteomes" id="UP000759131"/>
    </source>
</evidence>
<dbReference type="Proteomes" id="UP000759131">
    <property type="component" value="Unassembled WGS sequence"/>
</dbReference>
<protein>
    <recommendedName>
        <fullName evidence="3">Peptidase S1 domain-containing protein</fullName>
    </recommendedName>
</protein>
<gene>
    <name evidence="1" type="ORF">OSB1V03_LOCUS1833</name>
</gene>